<accession>A0A0C2X419</accession>
<dbReference type="Gene3D" id="3.30.200.20">
    <property type="entry name" value="Phosphorylase Kinase, domain 1"/>
    <property type="match status" value="1"/>
</dbReference>
<keyword evidence="4" id="KW-1185">Reference proteome</keyword>
<dbReference type="Pfam" id="PF07714">
    <property type="entry name" value="PK_Tyr_Ser-Thr"/>
    <property type="match status" value="1"/>
</dbReference>
<dbReference type="OrthoDB" id="4062651at2759"/>
<dbReference type="InterPro" id="IPR011009">
    <property type="entry name" value="Kinase-like_dom_sf"/>
</dbReference>
<dbReference type="PROSITE" id="PS50011">
    <property type="entry name" value="PROTEIN_KINASE_DOM"/>
    <property type="match status" value="1"/>
</dbReference>
<organism evidence="3 4">
    <name type="scientific">Amanita muscaria (strain Koide BX008)</name>
    <dbReference type="NCBI Taxonomy" id="946122"/>
    <lineage>
        <taxon>Eukaryota</taxon>
        <taxon>Fungi</taxon>
        <taxon>Dikarya</taxon>
        <taxon>Basidiomycota</taxon>
        <taxon>Agaricomycotina</taxon>
        <taxon>Agaricomycetes</taxon>
        <taxon>Agaricomycetidae</taxon>
        <taxon>Agaricales</taxon>
        <taxon>Pluteineae</taxon>
        <taxon>Amanitaceae</taxon>
        <taxon>Amanita</taxon>
    </lineage>
</organism>
<dbReference type="EMBL" id="KN818253">
    <property type="protein sequence ID" value="KIL63986.1"/>
    <property type="molecule type" value="Genomic_DNA"/>
</dbReference>
<dbReference type="GO" id="GO:0004672">
    <property type="term" value="F:protein kinase activity"/>
    <property type="evidence" value="ECO:0007669"/>
    <property type="project" value="InterPro"/>
</dbReference>
<evidence type="ECO:0000313" key="3">
    <source>
        <dbReference type="EMBL" id="KIL63986.1"/>
    </source>
</evidence>
<feature type="binding site" evidence="1">
    <location>
        <position position="54"/>
    </location>
    <ligand>
        <name>ATP</name>
        <dbReference type="ChEBI" id="CHEBI:30616"/>
    </ligand>
</feature>
<dbReference type="HOGENOM" id="CLU_2096264_0_0_1"/>
<proteinExistence type="predicted"/>
<name>A0A0C2X419_AMAMK</name>
<evidence type="ECO:0000313" key="4">
    <source>
        <dbReference type="Proteomes" id="UP000054549"/>
    </source>
</evidence>
<dbReference type="GO" id="GO:0005524">
    <property type="term" value="F:ATP binding"/>
    <property type="evidence" value="ECO:0007669"/>
    <property type="project" value="UniProtKB-UniRule"/>
</dbReference>
<dbReference type="SUPFAM" id="SSF56112">
    <property type="entry name" value="Protein kinase-like (PK-like)"/>
    <property type="match status" value="1"/>
</dbReference>
<dbReference type="InterPro" id="IPR017441">
    <property type="entry name" value="Protein_kinase_ATP_BS"/>
</dbReference>
<feature type="domain" description="Protein kinase" evidence="2">
    <location>
        <begin position="20"/>
        <end position="116"/>
    </location>
</feature>
<sequence>MFSYHQLPIATVPDLSDQIERTTELIGRGGYGSVYKGRWLGAAANAAPAIIAIKIIELAPLRDEAERTRRFKKITRELSLWCCIQHENILPLLGIARINDDTNVPAFVCPWMENGP</sequence>
<dbReference type="InParanoid" id="A0A0C2X419"/>
<reference evidence="3 4" key="1">
    <citation type="submission" date="2014-04" db="EMBL/GenBank/DDBJ databases">
        <title>Evolutionary Origins and Diversification of the Mycorrhizal Mutualists.</title>
        <authorList>
            <consortium name="DOE Joint Genome Institute"/>
            <consortium name="Mycorrhizal Genomics Consortium"/>
            <person name="Kohler A."/>
            <person name="Kuo A."/>
            <person name="Nagy L.G."/>
            <person name="Floudas D."/>
            <person name="Copeland A."/>
            <person name="Barry K.W."/>
            <person name="Cichocki N."/>
            <person name="Veneault-Fourrey C."/>
            <person name="LaButti K."/>
            <person name="Lindquist E.A."/>
            <person name="Lipzen A."/>
            <person name="Lundell T."/>
            <person name="Morin E."/>
            <person name="Murat C."/>
            <person name="Riley R."/>
            <person name="Ohm R."/>
            <person name="Sun H."/>
            <person name="Tunlid A."/>
            <person name="Henrissat B."/>
            <person name="Grigoriev I.V."/>
            <person name="Hibbett D.S."/>
            <person name="Martin F."/>
        </authorList>
    </citation>
    <scope>NUCLEOTIDE SEQUENCE [LARGE SCALE GENOMIC DNA]</scope>
    <source>
        <strain evidence="3 4">Koide BX008</strain>
    </source>
</reference>
<keyword evidence="1" id="KW-0067">ATP-binding</keyword>
<dbReference type="Proteomes" id="UP000054549">
    <property type="component" value="Unassembled WGS sequence"/>
</dbReference>
<dbReference type="AlphaFoldDB" id="A0A0C2X419"/>
<evidence type="ECO:0000259" key="2">
    <source>
        <dbReference type="PROSITE" id="PS50011"/>
    </source>
</evidence>
<protein>
    <recommendedName>
        <fullName evidence="2">Protein kinase domain-containing protein</fullName>
    </recommendedName>
</protein>
<dbReference type="PROSITE" id="PS00107">
    <property type="entry name" value="PROTEIN_KINASE_ATP"/>
    <property type="match status" value="1"/>
</dbReference>
<evidence type="ECO:0000256" key="1">
    <source>
        <dbReference type="PROSITE-ProRule" id="PRU10141"/>
    </source>
</evidence>
<keyword evidence="1" id="KW-0547">Nucleotide-binding</keyword>
<gene>
    <name evidence="3" type="ORF">M378DRAFT_163690</name>
</gene>
<dbReference type="InterPro" id="IPR001245">
    <property type="entry name" value="Ser-Thr/Tyr_kinase_cat_dom"/>
</dbReference>
<dbReference type="InterPro" id="IPR000719">
    <property type="entry name" value="Prot_kinase_dom"/>
</dbReference>